<dbReference type="Proteomes" id="UP000031036">
    <property type="component" value="Unassembled WGS sequence"/>
</dbReference>
<dbReference type="OrthoDB" id="5867149at2759"/>
<feature type="region of interest" description="Disordered" evidence="1">
    <location>
        <begin position="64"/>
        <end position="91"/>
    </location>
</feature>
<name>A0A0B2UN34_TOXCA</name>
<keyword evidence="3" id="KW-1185">Reference proteome</keyword>
<comment type="caution">
    <text evidence="2">The sequence shown here is derived from an EMBL/GenBank/DDBJ whole genome shotgun (WGS) entry which is preliminary data.</text>
</comment>
<evidence type="ECO:0000313" key="3">
    <source>
        <dbReference type="Proteomes" id="UP000031036"/>
    </source>
</evidence>
<protein>
    <submittedName>
        <fullName evidence="2">AT-rich interactive domain-containing protein cfi-1</fullName>
    </submittedName>
</protein>
<proteinExistence type="predicted"/>
<dbReference type="EMBL" id="JPKZ01022853">
    <property type="protein sequence ID" value="KHN70748.1"/>
    <property type="molecule type" value="Genomic_DNA"/>
</dbReference>
<gene>
    <name evidence="2" type="primary">cfi-1</name>
    <name evidence="2" type="ORF">Tcan_16844</name>
</gene>
<feature type="region of interest" description="Disordered" evidence="1">
    <location>
        <begin position="1"/>
        <end position="41"/>
    </location>
</feature>
<feature type="region of interest" description="Disordered" evidence="1">
    <location>
        <begin position="142"/>
        <end position="193"/>
    </location>
</feature>
<organism evidence="2 3">
    <name type="scientific">Toxocara canis</name>
    <name type="common">Canine roundworm</name>
    <dbReference type="NCBI Taxonomy" id="6265"/>
    <lineage>
        <taxon>Eukaryota</taxon>
        <taxon>Metazoa</taxon>
        <taxon>Ecdysozoa</taxon>
        <taxon>Nematoda</taxon>
        <taxon>Chromadorea</taxon>
        <taxon>Rhabditida</taxon>
        <taxon>Spirurina</taxon>
        <taxon>Ascaridomorpha</taxon>
        <taxon>Ascaridoidea</taxon>
        <taxon>Toxocaridae</taxon>
        <taxon>Toxocara</taxon>
    </lineage>
</organism>
<feature type="compositionally biased region" description="Polar residues" evidence="1">
    <location>
        <begin position="15"/>
        <end position="41"/>
    </location>
</feature>
<reference evidence="2 3" key="1">
    <citation type="submission" date="2014-11" db="EMBL/GenBank/DDBJ databases">
        <title>Genetic blueprint of the zoonotic pathogen Toxocara canis.</title>
        <authorList>
            <person name="Zhu X.-Q."/>
            <person name="Korhonen P.K."/>
            <person name="Cai H."/>
            <person name="Young N.D."/>
            <person name="Nejsum P."/>
            <person name="von Samson-Himmelstjerna G."/>
            <person name="Boag P.R."/>
            <person name="Tan P."/>
            <person name="Li Q."/>
            <person name="Min J."/>
            <person name="Yang Y."/>
            <person name="Wang X."/>
            <person name="Fang X."/>
            <person name="Hall R.S."/>
            <person name="Hofmann A."/>
            <person name="Sternberg P.W."/>
            <person name="Jex A.R."/>
            <person name="Gasser R.B."/>
        </authorList>
    </citation>
    <scope>NUCLEOTIDE SEQUENCE [LARGE SCALE GENOMIC DNA]</scope>
    <source>
        <strain evidence="2">PN_DK_2014</strain>
    </source>
</reference>
<evidence type="ECO:0000256" key="1">
    <source>
        <dbReference type="SAM" id="MobiDB-lite"/>
    </source>
</evidence>
<dbReference type="STRING" id="6265.A0A0B2UN34"/>
<sequence>MSLAMEATSHMGVLPTQQELEHQQTSSHTPSPQPNCDANTQNDITANLSAILNAAKNNSVNLASTASSQVNNEQSPPPNNESTSFEKELEAQQKAFQRFTSSLNDLGFRSPFPVNVLPPFLAALQQNPLSLHHQIMGIGASRSSGVSPGLDDDEDAENVGSTEPEDLTIGFRKEKKENTDENADSETSTQQNWSYEEQFKQTKNAAFIVNNCELDGAIATAVTI</sequence>
<dbReference type="AlphaFoldDB" id="A0A0B2UN34"/>
<accession>A0A0B2UN34</accession>
<evidence type="ECO:0000313" key="2">
    <source>
        <dbReference type="EMBL" id="KHN70748.1"/>
    </source>
</evidence>